<reference evidence="6" key="2">
    <citation type="submission" date="2020-03" db="EMBL/GenBank/DDBJ databases">
        <title>Walnut 2.0.</title>
        <authorList>
            <person name="Marrano A."/>
            <person name="Britton M."/>
            <person name="Zimin A.V."/>
            <person name="Zaini P.A."/>
            <person name="Workman R."/>
            <person name="Puiu D."/>
            <person name="Bianco L."/>
            <person name="Allen B.J."/>
            <person name="Troggio M."/>
            <person name="Leslie C.A."/>
            <person name="Timp W."/>
            <person name="Dendekar A."/>
            <person name="Salzberg S.L."/>
            <person name="Neale D.B."/>
        </authorList>
    </citation>
    <scope>NUCLEOTIDE SEQUENCE</scope>
    <source>
        <tissue evidence="6">Leaves</tissue>
    </source>
</reference>
<comment type="catalytic activity">
    <reaction evidence="1">
        <text>S-ubiquitinyl-[E2 ubiquitin-conjugating enzyme]-L-cysteine + [acceptor protein]-L-lysine = [E2 ubiquitin-conjugating enzyme]-L-cysteine + N(6)-ubiquitinyl-[acceptor protein]-L-lysine.</text>
        <dbReference type="EC" id="2.3.2.27"/>
    </reaction>
</comment>
<dbReference type="GO" id="GO:0005524">
    <property type="term" value="F:ATP binding"/>
    <property type="evidence" value="ECO:0007669"/>
    <property type="project" value="UniProtKB-UniRule"/>
</dbReference>
<evidence type="ECO:0000256" key="4">
    <source>
        <dbReference type="PROSITE-ProRule" id="PRU10141"/>
    </source>
</evidence>
<feature type="compositionally biased region" description="Basic and acidic residues" evidence="5">
    <location>
        <begin position="63"/>
        <end position="87"/>
    </location>
</feature>
<accession>A0A833XD15</accession>
<dbReference type="EMBL" id="LIHL02000007">
    <property type="protein sequence ID" value="KAF5464282.1"/>
    <property type="molecule type" value="Genomic_DNA"/>
</dbReference>
<evidence type="ECO:0000313" key="7">
    <source>
        <dbReference type="Proteomes" id="UP000619265"/>
    </source>
</evidence>
<keyword evidence="4" id="KW-0067">ATP-binding</keyword>
<dbReference type="AlphaFoldDB" id="A0A833XD15"/>
<dbReference type="Gramene" id="Jr07_06780_p1">
    <property type="protein sequence ID" value="cds.Jr07_06780_p1"/>
    <property type="gene ID" value="Jr07_06780"/>
</dbReference>
<dbReference type="InterPro" id="IPR011009">
    <property type="entry name" value="Kinase-like_dom_sf"/>
</dbReference>
<dbReference type="GO" id="GO:0061630">
    <property type="term" value="F:ubiquitin protein ligase activity"/>
    <property type="evidence" value="ECO:0007669"/>
    <property type="project" value="UniProtKB-EC"/>
</dbReference>
<keyword evidence="4" id="KW-0547">Nucleotide-binding</keyword>
<proteinExistence type="predicted"/>
<feature type="region of interest" description="Disordered" evidence="5">
    <location>
        <begin position="63"/>
        <end position="92"/>
    </location>
</feature>
<gene>
    <name evidence="6" type="ORF">F2P56_014369</name>
</gene>
<evidence type="ECO:0000313" key="6">
    <source>
        <dbReference type="EMBL" id="KAF5464282.1"/>
    </source>
</evidence>
<evidence type="ECO:0000256" key="1">
    <source>
        <dbReference type="ARBA" id="ARBA00000900"/>
    </source>
</evidence>
<evidence type="ECO:0000256" key="3">
    <source>
        <dbReference type="ARBA" id="ARBA00022786"/>
    </source>
</evidence>
<dbReference type="InterPro" id="IPR051348">
    <property type="entry name" value="U-box_ubiquitin_ligases"/>
</dbReference>
<dbReference type="PROSITE" id="PS00107">
    <property type="entry name" value="PROTEIN_KINASE_ATP"/>
    <property type="match status" value="1"/>
</dbReference>
<feature type="non-terminal residue" evidence="6">
    <location>
        <position position="154"/>
    </location>
</feature>
<evidence type="ECO:0000256" key="5">
    <source>
        <dbReference type="SAM" id="MobiDB-lite"/>
    </source>
</evidence>
<comment type="caution">
    <text evidence="6">The sequence shown here is derived from an EMBL/GenBank/DDBJ whole genome shotgun (WGS) entry which is preliminary data.</text>
</comment>
<dbReference type="EC" id="2.3.2.27" evidence="2"/>
<dbReference type="Proteomes" id="UP000619265">
    <property type="component" value="Unassembled WGS sequence"/>
</dbReference>
<keyword evidence="3" id="KW-0833">Ubl conjugation pathway</keyword>
<dbReference type="PANTHER" id="PTHR45647:SF100">
    <property type="entry name" value="U-BOX DOMAIN-CONTAINING PROTEIN 33"/>
    <property type="match status" value="1"/>
</dbReference>
<dbReference type="SUPFAM" id="SSF56112">
    <property type="entry name" value="Protein kinase-like (PK-like)"/>
    <property type="match status" value="1"/>
</dbReference>
<sequence>MKEKEQLRKMKNQHDEVMEELQFAIGQKSSLEMQVAASEQMVNELEQKIISAVELLQNYEKERDELQTDRDNALKQAEELRKKRGEASSESMPQFFSEFSFSEIEEATRNFDASLKIGEGGYGTIHKGVLRHTEVAIKMPHSHSLQGPLEFHQE</sequence>
<dbReference type="PANTHER" id="PTHR45647">
    <property type="entry name" value="OS02G0152300 PROTEIN"/>
    <property type="match status" value="1"/>
</dbReference>
<dbReference type="Gene3D" id="3.30.200.20">
    <property type="entry name" value="Phosphorylase Kinase, domain 1"/>
    <property type="match status" value="1"/>
</dbReference>
<name>A0A833XD15_JUGRE</name>
<dbReference type="InterPro" id="IPR017441">
    <property type="entry name" value="Protein_kinase_ATP_BS"/>
</dbReference>
<feature type="binding site" evidence="4">
    <location>
        <position position="138"/>
    </location>
    <ligand>
        <name>ATP</name>
        <dbReference type="ChEBI" id="CHEBI:30616"/>
    </ligand>
</feature>
<protein>
    <recommendedName>
        <fullName evidence="2">RING-type E3 ubiquitin transferase</fullName>
        <ecNumber evidence="2">2.3.2.27</ecNumber>
    </recommendedName>
</protein>
<evidence type="ECO:0000256" key="2">
    <source>
        <dbReference type="ARBA" id="ARBA00012483"/>
    </source>
</evidence>
<reference evidence="6" key="1">
    <citation type="submission" date="2015-10" db="EMBL/GenBank/DDBJ databases">
        <authorList>
            <person name="Martinez-Garcia P.J."/>
            <person name="Crepeau M.W."/>
            <person name="Puiu D."/>
            <person name="Gonzalez-Ibeas D."/>
            <person name="Whalen J."/>
            <person name="Stevens K."/>
            <person name="Paul R."/>
            <person name="Butterfield T."/>
            <person name="Britton M."/>
            <person name="Reagan R."/>
            <person name="Chakraborty S."/>
            <person name="Walawage S.L."/>
            <person name="Vasquez-Gross H.A."/>
            <person name="Cardeno C."/>
            <person name="Famula R."/>
            <person name="Pratt K."/>
            <person name="Kuruganti S."/>
            <person name="Aradhya M.K."/>
            <person name="Leslie C.A."/>
            <person name="Dandekar A.M."/>
            <person name="Salzberg S.L."/>
            <person name="Wegrzyn J.L."/>
            <person name="Langley C.H."/>
            <person name="Neale D.B."/>
        </authorList>
    </citation>
    <scope>NUCLEOTIDE SEQUENCE</scope>
    <source>
        <tissue evidence="6">Leaves</tissue>
    </source>
</reference>
<organism evidence="6 7">
    <name type="scientific">Juglans regia</name>
    <name type="common">English walnut</name>
    <dbReference type="NCBI Taxonomy" id="51240"/>
    <lineage>
        <taxon>Eukaryota</taxon>
        <taxon>Viridiplantae</taxon>
        <taxon>Streptophyta</taxon>
        <taxon>Embryophyta</taxon>
        <taxon>Tracheophyta</taxon>
        <taxon>Spermatophyta</taxon>
        <taxon>Magnoliopsida</taxon>
        <taxon>eudicotyledons</taxon>
        <taxon>Gunneridae</taxon>
        <taxon>Pentapetalae</taxon>
        <taxon>rosids</taxon>
        <taxon>fabids</taxon>
        <taxon>Fagales</taxon>
        <taxon>Juglandaceae</taxon>
        <taxon>Juglans</taxon>
    </lineage>
</organism>